<keyword evidence="1" id="KW-0479">Metal-binding</keyword>
<dbReference type="Proteomes" id="UP000266313">
    <property type="component" value="Chromosome"/>
</dbReference>
<proteinExistence type="predicted"/>
<evidence type="ECO:0000256" key="3">
    <source>
        <dbReference type="ARBA" id="ARBA00023014"/>
    </source>
</evidence>
<organism evidence="6 7">
    <name type="scientific">Methylocaldum marinum</name>
    <dbReference type="NCBI Taxonomy" id="1432792"/>
    <lineage>
        <taxon>Bacteria</taxon>
        <taxon>Pseudomonadati</taxon>
        <taxon>Pseudomonadota</taxon>
        <taxon>Gammaproteobacteria</taxon>
        <taxon>Methylococcales</taxon>
        <taxon>Methylococcaceae</taxon>
        <taxon>Methylocaldum</taxon>
    </lineage>
</organism>
<dbReference type="SMART" id="SM00729">
    <property type="entry name" value="Elp3"/>
    <property type="match status" value="1"/>
</dbReference>
<dbReference type="InterPro" id="IPR007197">
    <property type="entry name" value="rSAM"/>
</dbReference>
<dbReference type="PANTHER" id="PTHR43432">
    <property type="entry name" value="SLR0285 PROTEIN"/>
    <property type="match status" value="1"/>
</dbReference>
<dbReference type="GO" id="GO:0003824">
    <property type="term" value="F:catalytic activity"/>
    <property type="evidence" value="ECO:0007669"/>
    <property type="project" value="InterPro"/>
</dbReference>
<protein>
    <submittedName>
        <fullName evidence="6">Radical SAM domain protein</fullName>
    </submittedName>
</protein>
<evidence type="ECO:0000256" key="1">
    <source>
        <dbReference type="ARBA" id="ARBA00022723"/>
    </source>
</evidence>
<keyword evidence="2" id="KW-0408">Iron</keyword>
<dbReference type="CDD" id="cd01335">
    <property type="entry name" value="Radical_SAM"/>
    <property type="match status" value="1"/>
</dbReference>
<keyword evidence="7" id="KW-1185">Reference proteome</keyword>
<feature type="region of interest" description="Disordered" evidence="4">
    <location>
        <begin position="12"/>
        <end position="34"/>
    </location>
</feature>
<accession>A0A250L009</accession>
<evidence type="ECO:0000256" key="4">
    <source>
        <dbReference type="SAM" id="MobiDB-lite"/>
    </source>
</evidence>
<reference evidence="6 7" key="1">
    <citation type="submission" date="2016-12" db="EMBL/GenBank/DDBJ databases">
        <title>Genome sequencing of Methylocaldum marinum.</title>
        <authorList>
            <person name="Takeuchi M."/>
            <person name="Kamagata Y."/>
            <person name="Hiraoka S."/>
            <person name="Oshima K."/>
            <person name="Hattori M."/>
            <person name="Iwasaki W."/>
        </authorList>
    </citation>
    <scope>NUCLEOTIDE SEQUENCE [LARGE SCALE GENOMIC DNA]</scope>
    <source>
        <strain evidence="6 7">S8</strain>
    </source>
</reference>
<dbReference type="AlphaFoldDB" id="A0A250L009"/>
<sequence length="370" mass="41723">MVLLVASMSDDPFETTRLPNSPKKGRGAVSNRESRYSETIREKIDDRWWSEDIPSLPTIVTRESARSIITHNRSPDIPFDQSINAYRGCEHGCIYCYARPGHAYMGLSPGLDFESRLFVKFDAAALLRKELAKKTHRPSPLALGANTDPYQPIEKEWRVTRQVLELLQNCRHPVSITTKSALIERDLDILSAMAREHLAQVQISLTTLDKGLARIMEPRAASPQRRLQTIRLLAEAGVPVTVLVAPVVPILTDAELETILTHAAAHGAIRADYIMLRLPLELKELFQEWLETHVPLKARHILARLCDIHGGKPYRSSFGLRQTGSGIYAELIRKRFRLALKKTGLNSIDVRLTSKLFRRPDDGPTQTSLF</sequence>
<feature type="domain" description="Elp3/MiaA/NifB-like radical SAM core" evidence="5">
    <location>
        <begin position="79"/>
        <end position="304"/>
    </location>
</feature>
<dbReference type="KEGG" id="mmai:sS8_5305"/>
<dbReference type="Pfam" id="PF04055">
    <property type="entry name" value="Radical_SAM"/>
    <property type="match status" value="1"/>
</dbReference>
<dbReference type="SFLD" id="SFLDG01084">
    <property type="entry name" value="Uncharacterised_Radical_SAM_Su"/>
    <property type="match status" value="1"/>
</dbReference>
<dbReference type="EMBL" id="AP017928">
    <property type="protein sequence ID" value="BBA37225.1"/>
    <property type="molecule type" value="Genomic_DNA"/>
</dbReference>
<dbReference type="InterPro" id="IPR058240">
    <property type="entry name" value="rSAM_sf"/>
</dbReference>
<dbReference type="InterPro" id="IPR040086">
    <property type="entry name" value="MJ0683-like"/>
</dbReference>
<keyword evidence="3" id="KW-0411">Iron-sulfur</keyword>
<dbReference type="NCBIfam" id="NF033668">
    <property type="entry name" value="rSAM_PA0069"/>
    <property type="match status" value="1"/>
</dbReference>
<evidence type="ECO:0000313" key="6">
    <source>
        <dbReference type="EMBL" id="BBA37225.1"/>
    </source>
</evidence>
<evidence type="ECO:0000313" key="7">
    <source>
        <dbReference type="Proteomes" id="UP000266313"/>
    </source>
</evidence>
<name>A0A250L009_9GAMM</name>
<dbReference type="PANTHER" id="PTHR43432:SF3">
    <property type="entry name" value="SLR0285 PROTEIN"/>
    <property type="match status" value="1"/>
</dbReference>
<evidence type="ECO:0000256" key="2">
    <source>
        <dbReference type="ARBA" id="ARBA00023004"/>
    </source>
</evidence>
<dbReference type="GO" id="GO:0046872">
    <property type="term" value="F:metal ion binding"/>
    <property type="evidence" value="ECO:0007669"/>
    <property type="project" value="UniProtKB-KW"/>
</dbReference>
<dbReference type="InterPro" id="IPR006638">
    <property type="entry name" value="Elp3/MiaA/NifB-like_rSAM"/>
</dbReference>
<dbReference type="GO" id="GO:0051536">
    <property type="term" value="F:iron-sulfur cluster binding"/>
    <property type="evidence" value="ECO:0007669"/>
    <property type="project" value="UniProtKB-KW"/>
</dbReference>
<evidence type="ECO:0000259" key="5">
    <source>
        <dbReference type="SMART" id="SM00729"/>
    </source>
</evidence>
<gene>
    <name evidence="6" type="ORF">sS8_5305</name>
</gene>
<dbReference type="SFLD" id="SFLDS00029">
    <property type="entry name" value="Radical_SAM"/>
    <property type="match status" value="1"/>
</dbReference>
<dbReference type="Gene3D" id="3.80.30.30">
    <property type="match status" value="1"/>
</dbReference>
<dbReference type="SUPFAM" id="SSF102114">
    <property type="entry name" value="Radical SAM enzymes"/>
    <property type="match status" value="1"/>
</dbReference>